<dbReference type="InterPro" id="IPR000210">
    <property type="entry name" value="BTB/POZ_dom"/>
</dbReference>
<dbReference type="SUPFAM" id="SSF54695">
    <property type="entry name" value="POZ domain"/>
    <property type="match status" value="1"/>
</dbReference>
<protein>
    <submittedName>
        <fullName evidence="3">BTB domain-containing protein</fullName>
    </submittedName>
</protein>
<dbReference type="InterPro" id="IPR011333">
    <property type="entry name" value="SKP1/BTB/POZ_sf"/>
</dbReference>
<feature type="domain" description="BTB" evidence="2">
    <location>
        <begin position="21"/>
        <end position="104"/>
    </location>
</feature>
<keyword evidence="1" id="KW-0812">Transmembrane</keyword>
<reference evidence="3 4" key="1">
    <citation type="journal article" date="2024" name="J Genomics">
        <title>Draft genome sequencing and assembly of Favolaschia claudopus CIRM-BRFM 2984 isolated from oak limbs.</title>
        <authorList>
            <person name="Navarro D."/>
            <person name="Drula E."/>
            <person name="Chaduli D."/>
            <person name="Cazenave R."/>
            <person name="Ahrendt S."/>
            <person name="Wang J."/>
            <person name="Lipzen A."/>
            <person name="Daum C."/>
            <person name="Barry K."/>
            <person name="Grigoriev I.V."/>
            <person name="Favel A."/>
            <person name="Rosso M.N."/>
            <person name="Martin F."/>
        </authorList>
    </citation>
    <scope>NUCLEOTIDE SEQUENCE [LARGE SCALE GENOMIC DNA]</scope>
    <source>
        <strain evidence="3 4">CIRM-BRFM 2984</strain>
    </source>
</reference>
<dbReference type="CDD" id="cd18186">
    <property type="entry name" value="BTB_POZ_ZBTB_KLHL-like"/>
    <property type="match status" value="1"/>
</dbReference>
<dbReference type="Gene3D" id="3.30.710.10">
    <property type="entry name" value="Potassium Channel Kv1.1, Chain A"/>
    <property type="match status" value="1"/>
</dbReference>
<dbReference type="PROSITE" id="PS50097">
    <property type="entry name" value="BTB"/>
    <property type="match status" value="1"/>
</dbReference>
<accession>A0AAW0AGQ9</accession>
<evidence type="ECO:0000313" key="4">
    <source>
        <dbReference type="Proteomes" id="UP001362999"/>
    </source>
</evidence>
<dbReference type="SMART" id="SM00225">
    <property type="entry name" value="BTB"/>
    <property type="match status" value="1"/>
</dbReference>
<dbReference type="EMBL" id="JAWWNJ010000068">
    <property type="protein sequence ID" value="KAK7008283.1"/>
    <property type="molecule type" value="Genomic_DNA"/>
</dbReference>
<evidence type="ECO:0000256" key="1">
    <source>
        <dbReference type="SAM" id="Phobius"/>
    </source>
</evidence>
<keyword evidence="4" id="KW-1185">Reference proteome</keyword>
<comment type="caution">
    <text evidence="3">The sequence shown here is derived from an EMBL/GenBank/DDBJ whole genome shotgun (WGS) entry which is preliminary data.</text>
</comment>
<name>A0AAW0AGQ9_9AGAR</name>
<gene>
    <name evidence="3" type="ORF">R3P38DRAFT_2791775</name>
</gene>
<proteinExistence type="predicted"/>
<dbReference type="Proteomes" id="UP001362999">
    <property type="component" value="Unassembled WGS sequence"/>
</dbReference>
<keyword evidence="1" id="KW-0472">Membrane</keyword>
<evidence type="ECO:0000259" key="2">
    <source>
        <dbReference type="PROSITE" id="PS50097"/>
    </source>
</evidence>
<feature type="transmembrane region" description="Helical" evidence="1">
    <location>
        <begin position="171"/>
        <end position="195"/>
    </location>
</feature>
<evidence type="ECO:0000313" key="3">
    <source>
        <dbReference type="EMBL" id="KAK7008283.1"/>
    </source>
</evidence>
<keyword evidence="1" id="KW-1133">Transmembrane helix</keyword>
<dbReference type="AlphaFoldDB" id="A0AAW0AGQ9"/>
<sequence>MSSNASHASGLQQVSKLWFEPDMVVIHAGDRIFRVLGAILKQKSSVFADMFAFPQPSSNSDSEAENPTRPEMMDGVPVVTVYDDPTEMEVFLQAIYDSDFFMPPPKQIDIRHCLGILRLAHKYDVPYLRVRALEHLDAMFPTSLPEFISCMPQPTLGGHFGEADVDNVLRLLMATIAVATEVGALWFIPIVYCFLLRGWDLSDIMADEAWSALTDGQRAMAINGYVALTKQWHKVFSFVSIARTANDAQCDDWADCNRKRLGASRRINNTFDQHPTSAMYCLRDSAWPKLCQHCLAEAKTIHESAKQHCWDELPTMFGFPRWGELQQMRIDALGL</sequence>
<organism evidence="3 4">
    <name type="scientific">Favolaschia claudopus</name>
    <dbReference type="NCBI Taxonomy" id="2862362"/>
    <lineage>
        <taxon>Eukaryota</taxon>
        <taxon>Fungi</taxon>
        <taxon>Dikarya</taxon>
        <taxon>Basidiomycota</taxon>
        <taxon>Agaricomycotina</taxon>
        <taxon>Agaricomycetes</taxon>
        <taxon>Agaricomycetidae</taxon>
        <taxon>Agaricales</taxon>
        <taxon>Marasmiineae</taxon>
        <taxon>Mycenaceae</taxon>
        <taxon>Favolaschia</taxon>
    </lineage>
</organism>